<dbReference type="GO" id="GO:0016788">
    <property type="term" value="F:hydrolase activity, acting on ester bonds"/>
    <property type="evidence" value="ECO:0007669"/>
    <property type="project" value="UniProtKB-ARBA"/>
</dbReference>
<evidence type="ECO:0000259" key="1">
    <source>
        <dbReference type="Pfam" id="PF13472"/>
    </source>
</evidence>
<dbReference type="InterPro" id="IPR036514">
    <property type="entry name" value="SGNH_hydro_sf"/>
</dbReference>
<gene>
    <name evidence="2" type="ORF">DFR29_104190</name>
</gene>
<dbReference type="Gene3D" id="3.40.50.1110">
    <property type="entry name" value="SGNH hydrolase"/>
    <property type="match status" value="1"/>
</dbReference>
<dbReference type="EMBL" id="SNZH01000004">
    <property type="protein sequence ID" value="TDR45762.1"/>
    <property type="molecule type" value="Genomic_DNA"/>
</dbReference>
<proteinExistence type="predicted"/>
<dbReference type="OrthoDB" id="8156285at2"/>
<dbReference type="Pfam" id="PF13472">
    <property type="entry name" value="Lipase_GDSL_2"/>
    <property type="match status" value="1"/>
</dbReference>
<reference evidence="2 3" key="1">
    <citation type="submission" date="2019-03" db="EMBL/GenBank/DDBJ databases">
        <title>Genomic Encyclopedia of Type Strains, Phase IV (KMG-IV): sequencing the most valuable type-strain genomes for metagenomic binning, comparative biology and taxonomic classification.</title>
        <authorList>
            <person name="Goeker M."/>
        </authorList>
    </citation>
    <scope>NUCLEOTIDE SEQUENCE [LARGE SCALE GENOMIC DNA]</scope>
    <source>
        <strain evidence="2 3">DSM 21667</strain>
    </source>
</reference>
<keyword evidence="2" id="KW-0378">Hydrolase</keyword>
<organism evidence="2 3">
    <name type="scientific">Tahibacter aquaticus</name>
    <dbReference type="NCBI Taxonomy" id="520092"/>
    <lineage>
        <taxon>Bacteria</taxon>
        <taxon>Pseudomonadati</taxon>
        <taxon>Pseudomonadota</taxon>
        <taxon>Gammaproteobacteria</taxon>
        <taxon>Lysobacterales</taxon>
        <taxon>Rhodanobacteraceae</taxon>
        <taxon>Tahibacter</taxon>
    </lineage>
</organism>
<name>A0A4R6Z2F6_9GAMM</name>
<sequence length="371" mass="40350">MVLARQDTSSARTRWLAAIAAALLVVALVQLYRSVTSDGRADAPADGRLALAVLGDSDSHSYQDTVAIADDGESRGGAQRAQTLQWTEVLARLRGSEIDPGRWDRWGSNGAIARLRTLFGAVQRRPLKLDYRYNFAVSGAVCDDLLRSGERQTGNLLQLMALDPLRWRHGVVVIRIGINDVGDEESLDAVARGEHREVDADVDACIAEIQASVQQILAAHAQTRIVLVGIFDNVHWPPLAQRWPQALPQQRIATAMQRYDDSLKALAAADARLVFFDDTRWFAAHWGGRKADGSADYHAAVLADGRRIQARVGDDVASAVVADGHSGLAWNALWAQALVDTLREQAQLSLTPIGDAELAAFVTKISTSPQK</sequence>
<dbReference type="RefSeq" id="WP_133818130.1">
    <property type="nucleotide sequence ID" value="NZ_SNZH01000004.1"/>
</dbReference>
<dbReference type="SUPFAM" id="SSF52266">
    <property type="entry name" value="SGNH hydrolase"/>
    <property type="match status" value="1"/>
</dbReference>
<evidence type="ECO:0000313" key="2">
    <source>
        <dbReference type="EMBL" id="TDR45762.1"/>
    </source>
</evidence>
<protein>
    <submittedName>
        <fullName evidence="2">GDSL-like lipase/acylhydrolase family protein</fullName>
    </submittedName>
</protein>
<evidence type="ECO:0000313" key="3">
    <source>
        <dbReference type="Proteomes" id="UP000295293"/>
    </source>
</evidence>
<dbReference type="InterPro" id="IPR013830">
    <property type="entry name" value="SGNH_hydro"/>
</dbReference>
<dbReference type="Proteomes" id="UP000295293">
    <property type="component" value="Unassembled WGS sequence"/>
</dbReference>
<feature type="domain" description="SGNH hydrolase-type esterase" evidence="1">
    <location>
        <begin position="115"/>
        <end position="298"/>
    </location>
</feature>
<keyword evidence="3" id="KW-1185">Reference proteome</keyword>
<dbReference type="AlphaFoldDB" id="A0A4R6Z2F6"/>
<comment type="caution">
    <text evidence="2">The sequence shown here is derived from an EMBL/GenBank/DDBJ whole genome shotgun (WGS) entry which is preliminary data.</text>
</comment>
<accession>A0A4R6Z2F6</accession>